<dbReference type="RefSeq" id="WP_316249564.1">
    <property type="nucleotide sequence ID" value="NZ_JANZYP010000015.1"/>
</dbReference>
<dbReference type="Gene3D" id="1.25.40.10">
    <property type="entry name" value="Tetratricopeptide repeat domain"/>
    <property type="match status" value="3"/>
</dbReference>
<reference evidence="3" key="1">
    <citation type="journal article" date="2019" name="Int. J. Syst. Evol. Microbiol.">
        <title>The Global Catalogue of Microorganisms (GCM) 10K type strain sequencing project: providing services to taxonomists for standard genome sequencing and annotation.</title>
        <authorList>
            <consortium name="The Broad Institute Genomics Platform"/>
            <consortium name="The Broad Institute Genome Sequencing Center for Infectious Disease"/>
            <person name="Wu L."/>
            <person name="Ma J."/>
        </authorList>
    </citation>
    <scope>NUCLEOTIDE SEQUENCE [LARGE SCALE GENOMIC DNA]</scope>
    <source>
        <strain evidence="3">CCUG 49560</strain>
    </source>
</reference>
<organism evidence="2 3">
    <name type="scientific">Sphaerisporangium corydalis</name>
    <dbReference type="NCBI Taxonomy" id="1441875"/>
    <lineage>
        <taxon>Bacteria</taxon>
        <taxon>Bacillati</taxon>
        <taxon>Actinomycetota</taxon>
        <taxon>Actinomycetes</taxon>
        <taxon>Streptosporangiales</taxon>
        <taxon>Streptosporangiaceae</taxon>
        <taxon>Sphaerisporangium</taxon>
    </lineage>
</organism>
<dbReference type="InterPro" id="IPR011990">
    <property type="entry name" value="TPR-like_helical_dom_sf"/>
</dbReference>
<dbReference type="PANTHER" id="PTHR19959">
    <property type="entry name" value="KINESIN LIGHT CHAIN"/>
    <property type="match status" value="1"/>
</dbReference>
<sequence length="1175" mass="122830">MRHAGGVVMWVAQTASASGFGRVFQAGGDMVVYEGRAPYRISVWPPAPAVPSPERLRRQPSLVLRAAHEVVGFTGRGAEVDRLRAWRDDPSSSGVAVRLVHGAGGQGKTRLAGHLAGAWARQGWVVLAAHHRRDRSVPPVLRVPEPDGAAGVLVVVDYAERWDTADLLTLLADTAIGAGVPVRVLLLSRPAGTWWQSVAGRIGRELDVAATRQELGPLEGDPGVTRAGLFASARDRFAEALGVPGDAGVPGGLERHAAYGLVLTVHMAALAAVLARPGGAGAPVDPVEVSAFLLARERDHWEAMHAPTRDNPVATSPEAMGQAVYAATLTGPLTHADGRAVLLRAGVESHLDVGQILKDHALYYPPGPDPSDANASGADPSDPDRSGANSSGADPSGPDTPSSSGTSFTSGLPETPGAPGVPGPPGGEARMLQPLYPDRLGEDFIALTTPGHPHDHPADPWAHRAPSRLLTPATEPTGSSATGSSVTGSSVTGSSVTGSSVTGSSVTGSSVTGSPVTGSPVTGPYGEADPGGGVPGWARGALGVLVEVAARWPHVAEYELYPLLRAHPRLALTAGGTALTTLAGLDTIDPALLEAIEAELPAHRHIDLDIGIAALATRLAAHRLAATGDLARHGRVHDDLALRQSYAGLHTQALASNERALRIWAELVRHDRAAYLPELAMSLHNHALGLATMGRRAEAVTMSKEALDLYEELADADRATYLPGLAASLNTHANRLAAVGRQAEAAPVSRRALESYEEMTGPDRTGRLPDLAMALHNHAALLAELGRRAEAVPVSRQALDLYEELAGADRAAYLPGLAMALNNHAALLAGADRRAEAVAVSRRAVGAHRELAGLNRDAHLPGLAMALNNHGKRLAEAGWGPEAVAVSRETLALYEELAGRNRDAHLPGLAKALNNQAAWLAEVERWDEAVAVSRRAVALRHDLAETDRGAHLPDLAVSLNNHAALLAGAGRRDEALAVSRQAVASYEELAESDRGAHLSGLAMALTNHALRVAEEGRDAEAVAMSERAVGLYEELAESDPDAHLPGFATSLNNHANRLAGAGREGEAVAVAERGVELYADLAERDRDAHLPEYVRSLAILGRVLVREGRFGAATGLLAAALQLAQELPGHAQGIAGAITDLLRSAYAAGPEQVTERLREITGADVPDWMRRPPAE</sequence>
<gene>
    <name evidence="2" type="ORF">ACFO8L_05370</name>
</gene>
<dbReference type="SUPFAM" id="SSF48452">
    <property type="entry name" value="TPR-like"/>
    <property type="match status" value="4"/>
</dbReference>
<name>A0ABV9E871_9ACTN</name>
<feature type="region of interest" description="Disordered" evidence="1">
    <location>
        <begin position="445"/>
        <end position="464"/>
    </location>
</feature>
<dbReference type="EMBL" id="JBHSFN010000002">
    <property type="protein sequence ID" value="MFC4585488.1"/>
    <property type="molecule type" value="Genomic_DNA"/>
</dbReference>
<dbReference type="Proteomes" id="UP001595891">
    <property type="component" value="Unassembled WGS sequence"/>
</dbReference>
<proteinExistence type="predicted"/>
<evidence type="ECO:0000313" key="2">
    <source>
        <dbReference type="EMBL" id="MFC4585488.1"/>
    </source>
</evidence>
<dbReference type="PANTHER" id="PTHR19959:SF119">
    <property type="entry name" value="FUNGAL LIPASE-LIKE DOMAIN-CONTAINING PROTEIN"/>
    <property type="match status" value="1"/>
</dbReference>
<protein>
    <submittedName>
        <fullName evidence="2">Tetratricopeptide repeat protein</fullName>
    </submittedName>
</protein>
<evidence type="ECO:0000313" key="3">
    <source>
        <dbReference type="Proteomes" id="UP001595891"/>
    </source>
</evidence>
<evidence type="ECO:0000256" key="1">
    <source>
        <dbReference type="SAM" id="MobiDB-lite"/>
    </source>
</evidence>
<feature type="compositionally biased region" description="Low complexity" evidence="1">
    <location>
        <begin position="390"/>
        <end position="411"/>
    </location>
</feature>
<dbReference type="Pfam" id="PF13374">
    <property type="entry name" value="TPR_10"/>
    <property type="match status" value="3"/>
</dbReference>
<feature type="region of interest" description="Disordered" evidence="1">
    <location>
        <begin position="362"/>
        <end position="433"/>
    </location>
</feature>
<accession>A0ABV9E871</accession>
<keyword evidence="3" id="KW-1185">Reference proteome</keyword>
<feature type="compositionally biased region" description="Basic and acidic residues" evidence="1">
    <location>
        <begin position="452"/>
        <end position="462"/>
    </location>
</feature>
<comment type="caution">
    <text evidence="2">The sequence shown here is derived from an EMBL/GenBank/DDBJ whole genome shotgun (WGS) entry which is preliminary data.</text>
</comment>
<feature type="compositionally biased region" description="Low complexity" evidence="1">
    <location>
        <begin position="476"/>
        <end position="524"/>
    </location>
</feature>
<feature type="region of interest" description="Disordered" evidence="1">
    <location>
        <begin position="469"/>
        <end position="528"/>
    </location>
</feature>